<keyword evidence="1" id="KW-0472">Membrane</keyword>
<protein>
    <submittedName>
        <fullName evidence="2">Uncharacterized protein</fullName>
    </submittedName>
</protein>
<organism evidence="2 3">
    <name type="scientific">Lentinula detonsa</name>
    <dbReference type="NCBI Taxonomy" id="2804962"/>
    <lineage>
        <taxon>Eukaryota</taxon>
        <taxon>Fungi</taxon>
        <taxon>Dikarya</taxon>
        <taxon>Basidiomycota</taxon>
        <taxon>Agaricomycotina</taxon>
        <taxon>Agaricomycetes</taxon>
        <taxon>Agaricomycetidae</taxon>
        <taxon>Agaricales</taxon>
        <taxon>Marasmiineae</taxon>
        <taxon>Omphalotaceae</taxon>
        <taxon>Lentinula</taxon>
    </lineage>
</organism>
<name>A0A9W8P9W3_9AGAR</name>
<evidence type="ECO:0000313" key="2">
    <source>
        <dbReference type="EMBL" id="KAJ3749938.1"/>
    </source>
</evidence>
<keyword evidence="3" id="KW-1185">Reference proteome</keyword>
<dbReference type="EMBL" id="JANVFU010000001">
    <property type="protein sequence ID" value="KAJ3749938.1"/>
    <property type="molecule type" value="Genomic_DNA"/>
</dbReference>
<comment type="caution">
    <text evidence="2">The sequence shown here is derived from an EMBL/GenBank/DDBJ whole genome shotgun (WGS) entry which is preliminary data.</text>
</comment>
<proteinExistence type="predicted"/>
<evidence type="ECO:0000313" key="3">
    <source>
        <dbReference type="Proteomes" id="UP001142393"/>
    </source>
</evidence>
<feature type="transmembrane region" description="Helical" evidence="1">
    <location>
        <begin position="72"/>
        <end position="93"/>
    </location>
</feature>
<reference evidence="2 3" key="1">
    <citation type="journal article" date="2023" name="Proc. Natl. Acad. Sci. U.S.A.">
        <title>A global phylogenomic analysis of the shiitake genus Lentinula.</title>
        <authorList>
            <person name="Sierra-Patev S."/>
            <person name="Min B."/>
            <person name="Naranjo-Ortiz M."/>
            <person name="Looney B."/>
            <person name="Konkel Z."/>
            <person name="Slot J.C."/>
            <person name="Sakamoto Y."/>
            <person name="Steenwyk J.L."/>
            <person name="Rokas A."/>
            <person name="Carro J."/>
            <person name="Camarero S."/>
            <person name="Ferreira P."/>
            <person name="Molpeceres G."/>
            <person name="Ruiz-Duenas F.J."/>
            <person name="Serrano A."/>
            <person name="Henrissat B."/>
            <person name="Drula E."/>
            <person name="Hughes K.W."/>
            <person name="Mata J.L."/>
            <person name="Ishikawa N.K."/>
            <person name="Vargas-Isla R."/>
            <person name="Ushijima S."/>
            <person name="Smith C.A."/>
            <person name="Donoghue J."/>
            <person name="Ahrendt S."/>
            <person name="Andreopoulos W."/>
            <person name="He G."/>
            <person name="LaButti K."/>
            <person name="Lipzen A."/>
            <person name="Ng V."/>
            <person name="Riley R."/>
            <person name="Sandor L."/>
            <person name="Barry K."/>
            <person name="Martinez A.T."/>
            <person name="Xiao Y."/>
            <person name="Gibbons J.G."/>
            <person name="Terashima K."/>
            <person name="Grigoriev I.V."/>
            <person name="Hibbett D."/>
        </authorList>
    </citation>
    <scope>NUCLEOTIDE SEQUENCE [LARGE SCALE GENOMIC DNA]</scope>
    <source>
        <strain evidence="2 3">TFB7810</strain>
    </source>
</reference>
<keyword evidence="1" id="KW-0812">Transmembrane</keyword>
<keyword evidence="1" id="KW-1133">Transmembrane helix</keyword>
<dbReference type="Proteomes" id="UP001142393">
    <property type="component" value="Unassembled WGS sequence"/>
</dbReference>
<sequence length="287" mass="32760">MCVFPAAHSSEVGELMFFFPLKEPRRCFHLLLIHHPPKICLWTFTLCCNYHSQASYPQRSTDMHLLSSPAHLFSMVLLSIVLGVMTMAVPLTVHNTDIGRQSHSKRSFMSETTVSLIRRFGPNQSAVSDEVLNSQEHWYLYISTRHCFHAVQEDAKLWRVRKVDNAKRINKTFILGTIKKVDDPDETAVALMNDLFSKIHERITGPSQFKALNGVIDFLLEEKNLPEGLTYTPGPEDRAKIFLAMTDYDQYLHKFPDVPEQDRYTRPTGEATDVQQAASILMGMSQS</sequence>
<gene>
    <name evidence="2" type="ORF">DFH05DRAFT_1465130</name>
</gene>
<evidence type="ECO:0000256" key="1">
    <source>
        <dbReference type="SAM" id="Phobius"/>
    </source>
</evidence>
<dbReference type="AlphaFoldDB" id="A0A9W8P9W3"/>
<accession>A0A9W8P9W3</accession>